<organism evidence="1 2">
    <name type="scientific">Neodiprion abietis nucleopolyhedrovirus</name>
    <dbReference type="NCBI Taxonomy" id="204507"/>
    <lineage>
        <taxon>Viruses</taxon>
        <taxon>Viruses incertae sedis</taxon>
        <taxon>Naldaviricetes</taxon>
        <taxon>Lefavirales</taxon>
        <taxon>Baculoviridae</taxon>
        <taxon>Gammabaculovirus</taxon>
        <taxon>Gammabaculovirus neabietis</taxon>
    </lineage>
</organism>
<evidence type="ECO:0000313" key="2">
    <source>
        <dbReference type="Proteomes" id="UP000242804"/>
    </source>
</evidence>
<name>Q0ZP42_9CBAC</name>
<dbReference type="Proteomes" id="UP000242804">
    <property type="component" value="Segment"/>
</dbReference>
<dbReference type="RefSeq" id="YP_667886.1">
    <property type="nucleotide sequence ID" value="NC_008252.1"/>
</dbReference>
<reference evidence="1 2" key="1">
    <citation type="journal article" date="2006" name="J. Virol.">
        <title>Sequence analysis and organization of the Neodiprion abietis nucleopolyhedrovirus genome.</title>
        <authorList>
            <person name="Duffy S.P."/>
            <person name="Young A.M."/>
            <person name="Morin B."/>
            <person name="Lucarotti C.J."/>
            <person name="Koop B.F."/>
            <person name="Levin D.B."/>
        </authorList>
    </citation>
    <scope>NUCLEOTIDE SEQUENCE [LARGE SCALE GENOMIC DNA]</scope>
</reference>
<accession>Q0ZP42</accession>
<evidence type="ECO:0000313" key="1">
    <source>
        <dbReference type="EMBL" id="ABC74912.1"/>
    </source>
</evidence>
<dbReference type="GeneID" id="4179095"/>
<keyword evidence="2" id="KW-1185">Reference proteome</keyword>
<dbReference type="KEGG" id="vg:4179095"/>
<dbReference type="EMBL" id="DQ317692">
    <property type="protein sequence ID" value="ABC74912.1"/>
    <property type="molecule type" value="Genomic_DNA"/>
</dbReference>
<proteinExistence type="predicted"/>
<sequence length="317" mass="37211">MSKRCFRIYIYILQWTCCLCRCVYCSICTNFYPNKICCDFVISNRFFYKDVPFDTERRLKITDKNLHLVYGGNYVTLPTTVSSFGLELTSTTLQNITHLHLTNDDVHMPVYLYQNDVSLVNLVYIHIYVGVLKQEAFYVNYAFFQCKKLERMDMYLLGEKDDEKDNGLHNVNFNMDRFFRLKQLNINFVRGCFNLHINSSSITDLSIATHVRNVHSIYREPYSCLNNINLTCDFLATICCIFDEIMLHNVTSVPRIHYVYDLPTNTDYVITYNSVVYTHRSSNAQKARLLYESLFCLQNYSNGFCYLPALTCIICEN</sequence>
<dbReference type="OrthoDB" id="30352at10239"/>
<protein>
    <submittedName>
        <fullName evidence="1">Uncharacterized protein</fullName>
    </submittedName>
</protein>